<keyword evidence="5" id="KW-1185">Reference proteome</keyword>
<comment type="catalytic activity">
    <reaction evidence="2">
        <text>[protein]-peptidylproline (omega=180) = [protein]-peptidylproline (omega=0)</text>
        <dbReference type="Rhea" id="RHEA:16237"/>
        <dbReference type="Rhea" id="RHEA-COMP:10747"/>
        <dbReference type="Rhea" id="RHEA-COMP:10748"/>
        <dbReference type="ChEBI" id="CHEBI:83833"/>
        <dbReference type="ChEBI" id="CHEBI:83834"/>
        <dbReference type="EC" id="5.2.1.8"/>
    </reaction>
</comment>
<gene>
    <name evidence="4" type="ORF">GPUH_LOCUS26050</name>
</gene>
<keyword evidence="1" id="KW-0677">Repeat</keyword>
<reference evidence="4 5" key="1">
    <citation type="submission" date="2018-11" db="EMBL/GenBank/DDBJ databases">
        <authorList>
            <consortium name="Pathogen Informatics"/>
        </authorList>
    </citation>
    <scope>NUCLEOTIDE SEQUENCE [LARGE SCALE GENOMIC DNA]</scope>
</reference>
<sequence length="114" mass="12741">MKSQPGDIVEQFYKLTDKDGREIGSNFGKKPYVFTLGKNQVISGMDRAMTGMCVGEKRKVVIPSNLGFGDGGRERDDIKGGQTLYYTVQLVDLFRPVPGDSWTDKDGIKIECYH</sequence>
<organism evidence="4 5">
    <name type="scientific">Gongylonema pulchrum</name>
    <dbReference type="NCBI Taxonomy" id="637853"/>
    <lineage>
        <taxon>Eukaryota</taxon>
        <taxon>Metazoa</taxon>
        <taxon>Ecdysozoa</taxon>
        <taxon>Nematoda</taxon>
        <taxon>Chromadorea</taxon>
        <taxon>Rhabditida</taxon>
        <taxon>Spirurina</taxon>
        <taxon>Spiruromorpha</taxon>
        <taxon>Spiruroidea</taxon>
        <taxon>Gongylonematidae</taxon>
        <taxon>Gongylonema</taxon>
    </lineage>
</organism>
<dbReference type="InterPro" id="IPR051989">
    <property type="entry name" value="FKBP-like_isomerase"/>
</dbReference>
<dbReference type="Gene3D" id="3.10.50.40">
    <property type="match status" value="1"/>
</dbReference>
<keyword evidence="2" id="KW-0697">Rotamase</keyword>
<accession>A0A3P7NQB3</accession>
<evidence type="ECO:0000256" key="2">
    <source>
        <dbReference type="PROSITE-ProRule" id="PRU00277"/>
    </source>
</evidence>
<keyword evidence="2" id="KW-0413">Isomerase</keyword>
<dbReference type="GO" id="GO:0005783">
    <property type="term" value="C:endoplasmic reticulum"/>
    <property type="evidence" value="ECO:0007669"/>
    <property type="project" value="TreeGrafter"/>
</dbReference>
<dbReference type="OrthoDB" id="77911at2759"/>
<evidence type="ECO:0000259" key="3">
    <source>
        <dbReference type="PROSITE" id="PS50059"/>
    </source>
</evidence>
<dbReference type="Proteomes" id="UP000271098">
    <property type="component" value="Unassembled WGS sequence"/>
</dbReference>
<dbReference type="EMBL" id="UYRT01108322">
    <property type="protein sequence ID" value="VDN45035.1"/>
    <property type="molecule type" value="Genomic_DNA"/>
</dbReference>
<evidence type="ECO:0000313" key="4">
    <source>
        <dbReference type="EMBL" id="VDN45035.1"/>
    </source>
</evidence>
<feature type="domain" description="PPIase FKBP-type" evidence="3">
    <location>
        <begin position="6"/>
        <end position="94"/>
    </location>
</feature>
<dbReference type="PANTHER" id="PTHR46046:SF5">
    <property type="entry name" value="PEPTIDYLPROLYL ISOMERASE"/>
    <property type="match status" value="1"/>
</dbReference>
<dbReference type="Pfam" id="PF00254">
    <property type="entry name" value="FKBP_C"/>
    <property type="match status" value="1"/>
</dbReference>
<dbReference type="PROSITE" id="PS50059">
    <property type="entry name" value="FKBP_PPIASE"/>
    <property type="match status" value="1"/>
</dbReference>
<proteinExistence type="predicted"/>
<dbReference type="GO" id="GO:0003755">
    <property type="term" value="F:peptidyl-prolyl cis-trans isomerase activity"/>
    <property type="evidence" value="ECO:0007669"/>
    <property type="project" value="UniProtKB-KW"/>
</dbReference>
<dbReference type="AlphaFoldDB" id="A0A3P7NQB3"/>
<dbReference type="EC" id="5.2.1.8" evidence="2"/>
<dbReference type="InterPro" id="IPR046357">
    <property type="entry name" value="PPIase_dom_sf"/>
</dbReference>
<dbReference type="PANTHER" id="PTHR46046">
    <property type="entry name" value="PEPTIDYLPROLYL ISOMERASE"/>
    <property type="match status" value="1"/>
</dbReference>
<name>A0A3P7NQB3_9BILA</name>
<evidence type="ECO:0000256" key="1">
    <source>
        <dbReference type="ARBA" id="ARBA00022737"/>
    </source>
</evidence>
<dbReference type="SUPFAM" id="SSF54534">
    <property type="entry name" value="FKBP-like"/>
    <property type="match status" value="1"/>
</dbReference>
<evidence type="ECO:0000313" key="5">
    <source>
        <dbReference type="Proteomes" id="UP000271098"/>
    </source>
</evidence>
<dbReference type="InterPro" id="IPR001179">
    <property type="entry name" value="PPIase_FKBP_dom"/>
</dbReference>
<protein>
    <recommendedName>
        <fullName evidence="2">peptidylprolyl isomerase</fullName>
        <ecNumber evidence="2">5.2.1.8</ecNumber>
    </recommendedName>
</protein>